<gene>
    <name evidence="5" type="primary">fbiD</name>
    <name evidence="6" type="ORF">JOM49_008179</name>
</gene>
<evidence type="ECO:0000256" key="4">
    <source>
        <dbReference type="ARBA" id="ARBA00023134"/>
    </source>
</evidence>
<sequence length="215" mass="21910">MAREVDLIVPLKQPSLGKSRLRGALDDIHDDDTHAELVLALAADTLAAATAANGVRRVLVVAADPLALTSLHRLGVEVVGDAGVRGLNTALRRGEAILRGADPGGVVAALQADLPALRPDELAMALGAAADRRAFVADRQGTGTTLLVAAPGEPLDPHFGTGSALAHTASGAVPLDVAAPSLRSDVDTAADLAHVRRLGLGWRTSTLLGEACCLS</sequence>
<dbReference type="Gene3D" id="3.90.550.10">
    <property type="entry name" value="Spore Coat Polysaccharide Biosynthesis Protein SpsA, Chain A"/>
    <property type="match status" value="1"/>
</dbReference>
<feature type="binding site" evidence="5">
    <location>
        <position position="160"/>
    </location>
    <ligand>
        <name>phosphoenolpyruvate</name>
        <dbReference type="ChEBI" id="CHEBI:58702"/>
    </ligand>
</feature>
<evidence type="ECO:0000256" key="2">
    <source>
        <dbReference type="ARBA" id="ARBA00022695"/>
    </source>
</evidence>
<dbReference type="Proteomes" id="UP000741013">
    <property type="component" value="Unassembled WGS sequence"/>
</dbReference>
<evidence type="ECO:0000313" key="6">
    <source>
        <dbReference type="EMBL" id="MBP2186653.1"/>
    </source>
</evidence>
<keyword evidence="2 5" id="KW-0548">Nucleotidyltransferase</keyword>
<organism evidence="6 7">
    <name type="scientific">Amycolatopsis magusensis</name>
    <dbReference type="NCBI Taxonomy" id="882444"/>
    <lineage>
        <taxon>Bacteria</taxon>
        <taxon>Bacillati</taxon>
        <taxon>Actinomycetota</taxon>
        <taxon>Actinomycetes</taxon>
        <taxon>Pseudonocardiales</taxon>
        <taxon>Pseudonocardiaceae</taxon>
        <taxon>Amycolatopsis</taxon>
    </lineage>
</organism>
<dbReference type="HAMAP" id="MF_02114">
    <property type="entry name" value="CofC"/>
    <property type="match status" value="1"/>
</dbReference>
<comment type="pathway">
    <text evidence="5">Cofactor biosynthesis; coenzyme F420 biosynthesis.</text>
</comment>
<dbReference type="SUPFAM" id="SSF53448">
    <property type="entry name" value="Nucleotide-diphospho-sugar transferases"/>
    <property type="match status" value="1"/>
</dbReference>
<proteinExistence type="inferred from homology"/>
<feature type="binding site" evidence="5">
    <location>
        <position position="163"/>
    </location>
    <ligand>
        <name>phosphoenolpyruvate</name>
        <dbReference type="ChEBI" id="CHEBI:58702"/>
    </ligand>
</feature>
<comment type="catalytic activity">
    <reaction evidence="5">
        <text>phosphoenolpyruvate + GTP + H(+) = enolpyruvoyl-2-diphospho-5'-guanosine + diphosphate</text>
        <dbReference type="Rhea" id="RHEA:30519"/>
        <dbReference type="ChEBI" id="CHEBI:15378"/>
        <dbReference type="ChEBI" id="CHEBI:33019"/>
        <dbReference type="ChEBI" id="CHEBI:37565"/>
        <dbReference type="ChEBI" id="CHEBI:58702"/>
        <dbReference type="ChEBI" id="CHEBI:143701"/>
        <dbReference type="EC" id="2.7.7.105"/>
    </reaction>
</comment>
<dbReference type="NCBIfam" id="TIGR03552">
    <property type="entry name" value="F420_cofC"/>
    <property type="match status" value="1"/>
</dbReference>
<dbReference type="GO" id="GO:0043814">
    <property type="term" value="F:phospholactate guanylyltransferase activity"/>
    <property type="evidence" value="ECO:0007669"/>
    <property type="project" value="UniProtKB-EC"/>
</dbReference>
<evidence type="ECO:0000256" key="5">
    <source>
        <dbReference type="HAMAP-Rule" id="MF_02114"/>
    </source>
</evidence>
<keyword evidence="4 5" id="KW-0342">GTP-binding</keyword>
<protein>
    <recommendedName>
        <fullName evidence="5">Phosphoenolpyruvate guanylyltransferase</fullName>
        <shortName evidence="5">PEP guanylyltransferase</shortName>
        <ecNumber evidence="5">2.7.7.105</ecNumber>
    </recommendedName>
</protein>
<comment type="function">
    <text evidence="5">Guanylyltransferase that catalyzes the activation of phosphoenolpyruvate (PEP) as enolpyruvoyl-2-diphospho-5'-guanosine, via the condensation of PEP with GTP. It is involved in the biosynthesis of coenzyme F420, a hydride carrier cofactor.</text>
</comment>
<reference evidence="6 7" key="1">
    <citation type="submission" date="2021-03" db="EMBL/GenBank/DDBJ databases">
        <title>Sequencing the genomes of 1000 actinobacteria strains.</title>
        <authorList>
            <person name="Klenk H.-P."/>
        </authorList>
    </citation>
    <scope>NUCLEOTIDE SEQUENCE [LARGE SCALE GENOMIC DNA]</scope>
    <source>
        <strain evidence="6 7">DSM 45510</strain>
    </source>
</reference>
<keyword evidence="3 5" id="KW-0547">Nucleotide-binding</keyword>
<dbReference type="InterPro" id="IPR002835">
    <property type="entry name" value="CofC"/>
</dbReference>
<dbReference type="PANTHER" id="PTHR40392:SF1">
    <property type="entry name" value="2-PHOSPHO-L-LACTATE GUANYLYLTRANSFERASE"/>
    <property type="match status" value="1"/>
</dbReference>
<dbReference type="InterPro" id="IPR029044">
    <property type="entry name" value="Nucleotide-diphossugar_trans"/>
</dbReference>
<dbReference type="RefSeq" id="WP_308159034.1">
    <property type="nucleotide sequence ID" value="NZ_JAGGMS010000001.1"/>
</dbReference>
<name>A0ABS4Q6F3_9PSEU</name>
<dbReference type="EC" id="2.7.7.105" evidence="5"/>
<evidence type="ECO:0000256" key="3">
    <source>
        <dbReference type="ARBA" id="ARBA00022741"/>
    </source>
</evidence>
<evidence type="ECO:0000313" key="7">
    <source>
        <dbReference type="Proteomes" id="UP000741013"/>
    </source>
</evidence>
<keyword evidence="7" id="KW-1185">Reference proteome</keyword>
<dbReference type="EMBL" id="JAGGMS010000001">
    <property type="protein sequence ID" value="MBP2186653.1"/>
    <property type="molecule type" value="Genomic_DNA"/>
</dbReference>
<dbReference type="Pfam" id="PF01983">
    <property type="entry name" value="CofC"/>
    <property type="match status" value="1"/>
</dbReference>
<comment type="caution">
    <text evidence="6">The sequence shown here is derived from an EMBL/GenBank/DDBJ whole genome shotgun (WGS) entry which is preliminary data.</text>
</comment>
<keyword evidence="1 5" id="KW-0808">Transferase</keyword>
<accession>A0ABS4Q6F3</accession>
<dbReference type="PANTHER" id="PTHR40392">
    <property type="entry name" value="2-PHOSPHO-L-LACTATE GUANYLYLTRANSFERASE"/>
    <property type="match status" value="1"/>
</dbReference>
<evidence type="ECO:0000256" key="1">
    <source>
        <dbReference type="ARBA" id="ARBA00022679"/>
    </source>
</evidence>
<feature type="binding site" evidence="5">
    <location>
        <position position="144"/>
    </location>
    <ligand>
        <name>phosphoenolpyruvate</name>
        <dbReference type="ChEBI" id="CHEBI:58702"/>
    </ligand>
</feature>
<comment type="similarity">
    <text evidence="5">Belongs to the CofC family.</text>
</comment>